<keyword evidence="3" id="KW-0238">DNA-binding</keyword>
<dbReference type="Gramene" id="EOY05003">
    <property type="protein sequence ID" value="EOY05003"/>
    <property type="gene ID" value="TCM_020127"/>
</dbReference>
<reference evidence="7 8" key="1">
    <citation type="journal article" date="2013" name="Genome Biol.">
        <title>The genome sequence of the most widely cultivated cacao type and its use to identify candidate genes regulating pod color.</title>
        <authorList>
            <person name="Motamayor J.C."/>
            <person name="Mockaitis K."/>
            <person name="Schmutz J."/>
            <person name="Haiminen N."/>
            <person name="Iii D.L."/>
            <person name="Cornejo O."/>
            <person name="Findley S.D."/>
            <person name="Zheng P."/>
            <person name="Utro F."/>
            <person name="Royaert S."/>
            <person name="Saski C."/>
            <person name="Jenkins J."/>
            <person name="Podicheti R."/>
            <person name="Zhao M."/>
            <person name="Scheffler B.E."/>
            <person name="Stack J.C."/>
            <person name="Feltus F.A."/>
            <person name="Mustiga G.M."/>
            <person name="Amores F."/>
            <person name="Phillips W."/>
            <person name="Marelli J.P."/>
            <person name="May G.D."/>
            <person name="Shapiro H."/>
            <person name="Ma J."/>
            <person name="Bustamante C.D."/>
            <person name="Schnell R.J."/>
            <person name="Main D."/>
            <person name="Gilbert D."/>
            <person name="Parida L."/>
            <person name="Kuhn D.N."/>
        </authorList>
    </citation>
    <scope>NUCLEOTIDE SEQUENCE [LARGE SCALE GENOMIC DNA]</scope>
    <source>
        <strain evidence="8">cv. Matina 1-6</strain>
    </source>
</reference>
<evidence type="ECO:0000256" key="3">
    <source>
        <dbReference type="ARBA" id="ARBA00023125"/>
    </source>
</evidence>
<feature type="domain" description="NAC" evidence="6">
    <location>
        <begin position="2"/>
        <end position="175"/>
    </location>
</feature>
<proteinExistence type="predicted"/>
<dbReference type="Proteomes" id="UP000026915">
    <property type="component" value="Chromosome 4"/>
</dbReference>
<sequence length="310" mass="36473">MFQAGFRFCPTDEELIEILIQKVSGNKTMLFDFIVERNIYELEPQDLQYLHSFLLLYSYINFLITSNANHKSFFVWFLYIWIQNAALNNNERYYYCKRETESREVSGRGWWKATSHVKTISANGLVVGYKRPLTFHRFRDHERKRKDAIKTDWIMHEYALDSIPTDWRLCKIKYKGKERLEEDMENIRNRSCPMSLEAAGGCSSSTNPMQLDQFAFEEQQLQPQPSLPPLTLINNDYENYFGSNSNTRFHISSGEQQQGMAQPITSFDPSWIPLLAAPSHIASQQHNQSAEPREAQFPFPDLWSSWENWH</sequence>
<dbReference type="Gene3D" id="2.170.150.80">
    <property type="entry name" value="NAC domain"/>
    <property type="match status" value="1"/>
</dbReference>
<dbReference type="InterPro" id="IPR003441">
    <property type="entry name" value="NAC-dom"/>
</dbReference>
<organism evidence="7 8">
    <name type="scientific">Theobroma cacao</name>
    <name type="common">Cacao</name>
    <name type="synonym">Cocoa</name>
    <dbReference type="NCBI Taxonomy" id="3641"/>
    <lineage>
        <taxon>Eukaryota</taxon>
        <taxon>Viridiplantae</taxon>
        <taxon>Streptophyta</taxon>
        <taxon>Embryophyta</taxon>
        <taxon>Tracheophyta</taxon>
        <taxon>Spermatophyta</taxon>
        <taxon>Magnoliopsida</taxon>
        <taxon>eudicotyledons</taxon>
        <taxon>Gunneridae</taxon>
        <taxon>Pentapetalae</taxon>
        <taxon>rosids</taxon>
        <taxon>malvids</taxon>
        <taxon>Malvales</taxon>
        <taxon>Malvaceae</taxon>
        <taxon>Byttnerioideae</taxon>
        <taxon>Theobroma</taxon>
    </lineage>
</organism>
<dbReference type="SUPFAM" id="SSF101941">
    <property type="entry name" value="NAC domain"/>
    <property type="match status" value="1"/>
</dbReference>
<protein>
    <submittedName>
        <fullName evidence="7">NAC domain containing protein 94, putative</fullName>
    </submittedName>
</protein>
<dbReference type="eggNOG" id="ENOG502SIQM">
    <property type="taxonomic scope" value="Eukaryota"/>
</dbReference>
<name>A0A061EK04_THECC</name>
<accession>A0A061EK04</accession>
<dbReference type="GO" id="GO:0006355">
    <property type="term" value="P:regulation of DNA-templated transcription"/>
    <property type="evidence" value="ECO:0007669"/>
    <property type="project" value="InterPro"/>
</dbReference>
<dbReference type="EMBL" id="CM001882">
    <property type="protein sequence ID" value="EOY05003.1"/>
    <property type="molecule type" value="Genomic_DNA"/>
</dbReference>
<keyword evidence="8" id="KW-1185">Reference proteome</keyword>
<keyword evidence="5" id="KW-0539">Nucleus</keyword>
<comment type="subcellular location">
    <subcellularLocation>
        <location evidence="1">Nucleus</location>
    </subcellularLocation>
</comment>
<dbReference type="InterPro" id="IPR036093">
    <property type="entry name" value="NAC_dom_sf"/>
</dbReference>
<evidence type="ECO:0000256" key="5">
    <source>
        <dbReference type="ARBA" id="ARBA00023242"/>
    </source>
</evidence>
<dbReference type="InParanoid" id="A0A061EK04"/>
<dbReference type="PROSITE" id="PS51005">
    <property type="entry name" value="NAC"/>
    <property type="match status" value="1"/>
</dbReference>
<dbReference type="PANTHER" id="PTHR31989">
    <property type="entry name" value="NAC DOMAIN-CONTAINING PROTEIN 82-RELATED"/>
    <property type="match status" value="1"/>
</dbReference>
<evidence type="ECO:0000259" key="6">
    <source>
        <dbReference type="PROSITE" id="PS51005"/>
    </source>
</evidence>
<keyword evidence="4" id="KW-0804">Transcription</keyword>
<dbReference type="GO" id="GO:0005634">
    <property type="term" value="C:nucleus"/>
    <property type="evidence" value="ECO:0007669"/>
    <property type="project" value="UniProtKB-SubCell"/>
</dbReference>
<evidence type="ECO:0000256" key="4">
    <source>
        <dbReference type="ARBA" id="ARBA00023163"/>
    </source>
</evidence>
<dbReference type="GO" id="GO:0003677">
    <property type="term" value="F:DNA binding"/>
    <property type="evidence" value="ECO:0007669"/>
    <property type="project" value="UniProtKB-KW"/>
</dbReference>
<evidence type="ECO:0000256" key="1">
    <source>
        <dbReference type="ARBA" id="ARBA00004123"/>
    </source>
</evidence>
<dbReference type="Pfam" id="PF02365">
    <property type="entry name" value="NAM"/>
    <property type="match status" value="1"/>
</dbReference>
<evidence type="ECO:0000313" key="7">
    <source>
        <dbReference type="EMBL" id="EOY05003.1"/>
    </source>
</evidence>
<dbReference type="STRING" id="3641.A0A061EK04"/>
<dbReference type="HOGENOM" id="CLU_1095797_0_0_1"/>
<evidence type="ECO:0000313" key="8">
    <source>
        <dbReference type="Proteomes" id="UP000026915"/>
    </source>
</evidence>
<dbReference type="AlphaFoldDB" id="A0A061EK04"/>
<keyword evidence="2" id="KW-0805">Transcription regulation</keyword>
<gene>
    <name evidence="7" type="ORF">TCM_020127</name>
</gene>
<evidence type="ECO:0000256" key="2">
    <source>
        <dbReference type="ARBA" id="ARBA00023015"/>
    </source>
</evidence>